<dbReference type="EMBL" id="MNXQ01000015">
    <property type="protein sequence ID" value="OIP04050.1"/>
    <property type="molecule type" value="Genomic_DNA"/>
</dbReference>
<accession>A0A1J5B7T4</accession>
<sequence>MNYTMARVQVYLNPQDVSLVDVIAEKINIKRSQVIRDAINAVALRYTQVAQFLTVKKPLRNPLLELVGMEKSKTGKVGLDVDEIYND</sequence>
<gene>
    <name evidence="1" type="ORF">AUK18_00740</name>
</gene>
<reference evidence="1 2" key="1">
    <citation type="journal article" date="2016" name="Environ. Microbiol.">
        <title>Genomic resolution of a cold subsurface aquifer community provides metabolic insights for novel microbes adapted to high CO concentrations.</title>
        <authorList>
            <person name="Probst A.J."/>
            <person name="Castelle C.J."/>
            <person name="Singh A."/>
            <person name="Brown C.T."/>
            <person name="Anantharaman K."/>
            <person name="Sharon I."/>
            <person name="Hug L.A."/>
            <person name="Burstein D."/>
            <person name="Emerson J.B."/>
            <person name="Thomas B.C."/>
            <person name="Banfield J.F."/>
        </authorList>
    </citation>
    <scope>NUCLEOTIDE SEQUENCE [LARGE SCALE GENOMIC DNA]</scope>
    <source>
        <strain evidence="1">CG2_30_44_31</strain>
    </source>
</reference>
<evidence type="ECO:0008006" key="3">
    <source>
        <dbReference type="Google" id="ProtNLM"/>
    </source>
</evidence>
<proteinExistence type="predicted"/>
<evidence type="ECO:0000313" key="2">
    <source>
        <dbReference type="Proteomes" id="UP000183605"/>
    </source>
</evidence>
<name>A0A1J5B7T4_9BACT</name>
<protein>
    <recommendedName>
        <fullName evidence="3">Ribbon-helix-helix protein CopG domain-containing protein</fullName>
    </recommendedName>
</protein>
<dbReference type="CDD" id="cd21631">
    <property type="entry name" value="RHH_CopG_NikR-like"/>
    <property type="match status" value="1"/>
</dbReference>
<organism evidence="1 2">
    <name type="scientific">Candidatus Beckwithbacteria bacterium CG2_30_44_31</name>
    <dbReference type="NCBI Taxonomy" id="1805035"/>
    <lineage>
        <taxon>Bacteria</taxon>
        <taxon>Candidatus Beckwithiibacteriota</taxon>
    </lineage>
</organism>
<comment type="caution">
    <text evidence="1">The sequence shown here is derived from an EMBL/GenBank/DDBJ whole genome shotgun (WGS) entry which is preliminary data.</text>
</comment>
<dbReference type="Proteomes" id="UP000183605">
    <property type="component" value="Unassembled WGS sequence"/>
</dbReference>
<dbReference type="AlphaFoldDB" id="A0A1J5B7T4"/>
<evidence type="ECO:0000313" key="1">
    <source>
        <dbReference type="EMBL" id="OIP04050.1"/>
    </source>
</evidence>